<evidence type="ECO:0000256" key="1">
    <source>
        <dbReference type="ARBA" id="ARBA00001968"/>
    </source>
</evidence>
<dbReference type="SUPFAM" id="SSF53098">
    <property type="entry name" value="Ribonuclease H-like"/>
    <property type="match status" value="1"/>
</dbReference>
<dbReference type="InterPro" id="IPR012337">
    <property type="entry name" value="RNaseH-like_sf"/>
</dbReference>
<protein>
    <submittedName>
        <fullName evidence="3">Uncharacterized protein</fullName>
    </submittedName>
</protein>
<proteinExistence type="inferred from homology"/>
<dbReference type="Gramene" id="TraesCS5A03G0134800.1">
    <property type="protein sequence ID" value="TraesCS5A03G0134800.1.CDS"/>
    <property type="gene ID" value="TraesCS5A03G0134800"/>
</dbReference>
<dbReference type="EnsemblPlants" id="TraesCS5A02G053500.2">
    <property type="protein sequence ID" value="TraesCS5A02G053500.2"/>
    <property type="gene ID" value="TraesCS5A02G053500"/>
</dbReference>
<dbReference type="Pfam" id="PF04857">
    <property type="entry name" value="CAF1"/>
    <property type="match status" value="1"/>
</dbReference>
<comment type="cofactor">
    <cofactor evidence="1">
        <name>a divalent metal cation</name>
        <dbReference type="ChEBI" id="CHEBI:60240"/>
    </cofactor>
</comment>
<accession>A0A3B6KAE7</accession>
<dbReference type="Proteomes" id="UP000019116">
    <property type="component" value="Chromosome 5A"/>
</dbReference>
<sequence length="563" mass="62616">MAAAASARQVTRRNFPEALRDLAAHVKECDYVAIAALKTGAPTGWRRALPVDTAETAYLKAKFASESFQPLHIAVCPFRLGSASGSDVVAYPYNFHLFPRDELQLGMPSYSFSCQSSYFSSMARDGFDFNMCIYDGISYLSRVQESLARQKTFTPHLQQPSPSASASVADSVFTTRIKSRIQHWRKGCAEPSKTADGSLVSSLRKLIMGSESYGSRPSMTIDVCSDRQVQLVLETVNGTSGDLVPLVVPDKGGVPRAVRVIFTSSAEDKNLLLMDIQKLEDEQNLKFRGFREVIDLVASSEKPIISYNCLNDLTMMHTQFIAPLPPNLHEFMCSSRLVFSSVVDIGHLWREISPLRKAKNIQAALSYLQRQYFVPMEIEIPLQDGTKGVTKSGENVLRITKLFAKLSKLLKITPNCQSQSDTTRTASTQSVVFLWGFRETSAEELRSRLARLHHVFSKDFDLRLLDKTCSALIFRSSDTASELLRDISLESPSLNNFFSEGLKAAGFDVYRKACSLGLWDSDLAEALEGVSLEPATSTISERGSSEIYWNSSLKLDLKEYLEC</sequence>
<reference evidence="3" key="1">
    <citation type="submission" date="2018-08" db="EMBL/GenBank/DDBJ databases">
        <authorList>
            <person name="Rossello M."/>
        </authorList>
    </citation>
    <scope>NUCLEOTIDE SEQUENCE [LARGE SCALE GENOMIC DNA]</scope>
    <source>
        <strain evidence="3">cv. Chinese Spring</strain>
    </source>
</reference>
<dbReference type="PANTHER" id="PTHR15092:SF42">
    <property type="entry name" value="POLY(A)-SPECIFIC RIBONUCLEASE PARN-LIKE"/>
    <property type="match status" value="1"/>
</dbReference>
<dbReference type="AlphaFoldDB" id="A0A3B6KAE7"/>
<dbReference type="OMA" id="VANQGCA"/>
<evidence type="ECO:0000256" key="2">
    <source>
        <dbReference type="ARBA" id="ARBA00008372"/>
    </source>
</evidence>
<comment type="similarity">
    <text evidence="2">Belongs to the CAF1 family.</text>
</comment>
<dbReference type="OrthoDB" id="1432093at2759"/>
<dbReference type="Gene3D" id="3.30.420.10">
    <property type="entry name" value="Ribonuclease H-like superfamily/Ribonuclease H"/>
    <property type="match status" value="2"/>
</dbReference>
<keyword evidence="4" id="KW-1185">Reference proteome</keyword>
<gene>
    <name evidence="3" type="primary">LOC123102268</name>
</gene>
<name>A0A3B6KAE7_WHEAT</name>
<organism evidence="3">
    <name type="scientific">Triticum aestivum</name>
    <name type="common">Wheat</name>
    <dbReference type="NCBI Taxonomy" id="4565"/>
    <lineage>
        <taxon>Eukaryota</taxon>
        <taxon>Viridiplantae</taxon>
        <taxon>Streptophyta</taxon>
        <taxon>Embryophyta</taxon>
        <taxon>Tracheophyta</taxon>
        <taxon>Spermatophyta</taxon>
        <taxon>Magnoliopsida</taxon>
        <taxon>Liliopsida</taxon>
        <taxon>Poales</taxon>
        <taxon>Poaceae</taxon>
        <taxon>BOP clade</taxon>
        <taxon>Pooideae</taxon>
        <taxon>Triticodae</taxon>
        <taxon>Triticeae</taxon>
        <taxon>Triticinae</taxon>
        <taxon>Triticum</taxon>
    </lineage>
</organism>
<dbReference type="InterPro" id="IPR051181">
    <property type="entry name" value="CAF1_poly(A)_ribonucleases"/>
</dbReference>
<reference evidence="3" key="2">
    <citation type="submission" date="2018-10" db="UniProtKB">
        <authorList>
            <consortium name="EnsemblPlants"/>
        </authorList>
    </citation>
    <scope>IDENTIFICATION</scope>
</reference>
<dbReference type="Gramene" id="TraesCS5A02G053500.2">
    <property type="protein sequence ID" value="TraesCS5A02G053500.2"/>
    <property type="gene ID" value="TraesCS5A02G053500"/>
</dbReference>
<dbReference type="Gramene" id="TraesRN5A0100137400.1">
    <property type="protein sequence ID" value="TraesRN5A0100137400.1"/>
    <property type="gene ID" value="TraesRN5A0100137400"/>
</dbReference>
<dbReference type="InterPro" id="IPR036397">
    <property type="entry name" value="RNaseH_sf"/>
</dbReference>
<dbReference type="PANTHER" id="PTHR15092">
    <property type="entry name" value="POLY A -SPECIFIC RIBONUCLEASE/TARGET OF EGR1, MEMBER 1"/>
    <property type="match status" value="1"/>
</dbReference>
<dbReference type="InterPro" id="IPR006941">
    <property type="entry name" value="RNase_CAF1"/>
</dbReference>
<dbReference type="SMR" id="A0A3B6KAE7"/>
<evidence type="ECO:0000313" key="3">
    <source>
        <dbReference type="EnsemblPlants" id="TraesCS5A02G053500.2"/>
    </source>
</evidence>
<evidence type="ECO:0000313" key="4">
    <source>
        <dbReference type="Proteomes" id="UP000019116"/>
    </source>
</evidence>
<dbReference type="GO" id="GO:0003676">
    <property type="term" value="F:nucleic acid binding"/>
    <property type="evidence" value="ECO:0007669"/>
    <property type="project" value="InterPro"/>
</dbReference>